<dbReference type="RefSeq" id="WP_029909209.1">
    <property type="nucleotide sequence ID" value="NZ_AP020335.1"/>
</dbReference>
<evidence type="ECO:0000256" key="7">
    <source>
        <dbReference type="ARBA" id="ARBA00023277"/>
    </source>
</evidence>
<evidence type="ECO:0000256" key="8">
    <source>
        <dbReference type="ARBA" id="ARBA00031423"/>
    </source>
</evidence>
<dbReference type="PANTHER" id="PTHR32438:SF5">
    <property type="entry name" value="4-ALPHA-GLUCANOTRANSFERASE DPE1, CHLOROPLASTIC_AMYLOPLASTIC"/>
    <property type="match status" value="1"/>
</dbReference>
<dbReference type="GO" id="GO:0005975">
    <property type="term" value="P:carbohydrate metabolic process"/>
    <property type="evidence" value="ECO:0007669"/>
    <property type="project" value="InterPro"/>
</dbReference>
<evidence type="ECO:0000256" key="3">
    <source>
        <dbReference type="ARBA" id="ARBA00012560"/>
    </source>
</evidence>
<evidence type="ECO:0000256" key="9">
    <source>
        <dbReference type="ARBA" id="ARBA00031501"/>
    </source>
</evidence>
<reference evidence="11 12" key="1">
    <citation type="submission" date="2014-04" db="EMBL/GenBank/DDBJ databases">
        <title>Draft genome sequence of Hydrogenovibrio marinus MH-110, a model organism for aerobic H2 metabolism.</title>
        <authorList>
            <person name="Cha H.J."/>
            <person name="Jo B.H."/>
            <person name="Hwang B.H."/>
        </authorList>
    </citation>
    <scope>NUCLEOTIDE SEQUENCE [LARGE SCALE GENOMIC DNA]</scope>
    <source>
        <strain evidence="11 12">MH-110</strain>
    </source>
</reference>
<evidence type="ECO:0000256" key="1">
    <source>
        <dbReference type="ARBA" id="ARBA00000439"/>
    </source>
</evidence>
<evidence type="ECO:0000256" key="5">
    <source>
        <dbReference type="ARBA" id="ARBA00022676"/>
    </source>
</evidence>
<keyword evidence="7 10" id="KW-0119">Carbohydrate metabolism</keyword>
<evidence type="ECO:0000256" key="2">
    <source>
        <dbReference type="ARBA" id="ARBA00005684"/>
    </source>
</evidence>
<proteinExistence type="inferred from homology"/>
<evidence type="ECO:0000256" key="10">
    <source>
        <dbReference type="RuleBase" id="RU361207"/>
    </source>
</evidence>
<dbReference type="NCBIfam" id="TIGR00217">
    <property type="entry name" value="malQ"/>
    <property type="match status" value="1"/>
</dbReference>
<keyword evidence="5 10" id="KW-0328">Glycosyltransferase</keyword>
<organism evidence="11 12">
    <name type="scientific">Hydrogenovibrio marinus</name>
    <dbReference type="NCBI Taxonomy" id="28885"/>
    <lineage>
        <taxon>Bacteria</taxon>
        <taxon>Pseudomonadati</taxon>
        <taxon>Pseudomonadota</taxon>
        <taxon>Gammaproteobacteria</taxon>
        <taxon>Thiotrichales</taxon>
        <taxon>Piscirickettsiaceae</taxon>
        <taxon>Hydrogenovibrio</taxon>
    </lineage>
</organism>
<dbReference type="Gene3D" id="3.20.20.80">
    <property type="entry name" value="Glycosidases"/>
    <property type="match status" value="2"/>
</dbReference>
<name>A0A066ZSN0_HYDMR</name>
<evidence type="ECO:0000256" key="6">
    <source>
        <dbReference type="ARBA" id="ARBA00022679"/>
    </source>
</evidence>
<dbReference type="EMBL" id="JMIU01000001">
    <property type="protein sequence ID" value="KDN95264.1"/>
    <property type="molecule type" value="Genomic_DNA"/>
</dbReference>
<dbReference type="Pfam" id="PF02446">
    <property type="entry name" value="Glyco_hydro_77"/>
    <property type="match status" value="2"/>
</dbReference>
<evidence type="ECO:0000256" key="4">
    <source>
        <dbReference type="ARBA" id="ARBA00020295"/>
    </source>
</evidence>
<dbReference type="Proteomes" id="UP000027341">
    <property type="component" value="Unassembled WGS sequence"/>
</dbReference>
<protein>
    <recommendedName>
        <fullName evidence="4 10">4-alpha-glucanotransferase</fullName>
        <ecNumber evidence="3 10">2.4.1.25</ecNumber>
    </recommendedName>
    <alternativeName>
        <fullName evidence="8 10">Amylomaltase</fullName>
    </alternativeName>
    <alternativeName>
        <fullName evidence="9 10">Disproportionating enzyme</fullName>
    </alternativeName>
</protein>
<dbReference type="EC" id="2.4.1.25" evidence="3 10"/>
<keyword evidence="12" id="KW-1185">Reference proteome</keyword>
<gene>
    <name evidence="11" type="ORF">EI16_02870</name>
</gene>
<dbReference type="AlphaFoldDB" id="A0A066ZSN0"/>
<keyword evidence="6 10" id="KW-0808">Transferase</keyword>
<dbReference type="SUPFAM" id="SSF51445">
    <property type="entry name" value="(Trans)glycosidases"/>
    <property type="match status" value="1"/>
</dbReference>
<comment type="catalytic activity">
    <reaction evidence="1 10">
        <text>Transfers a segment of a (1-&gt;4)-alpha-D-glucan to a new position in an acceptor, which may be glucose or a (1-&gt;4)-alpha-D-glucan.</text>
        <dbReference type="EC" id="2.4.1.25"/>
    </reaction>
</comment>
<evidence type="ECO:0000313" key="11">
    <source>
        <dbReference type="EMBL" id="KDN95264.1"/>
    </source>
</evidence>
<dbReference type="InterPro" id="IPR017853">
    <property type="entry name" value="GH"/>
</dbReference>
<accession>A0A066ZSN0</accession>
<dbReference type="STRING" id="28885.EI16_02870"/>
<comment type="caution">
    <text evidence="11">The sequence shown here is derived from an EMBL/GenBank/DDBJ whole genome shotgun (WGS) entry which is preliminary data.</text>
</comment>
<dbReference type="PANTHER" id="PTHR32438">
    <property type="entry name" value="4-ALPHA-GLUCANOTRANSFERASE DPE1, CHLOROPLASTIC/AMYLOPLASTIC"/>
    <property type="match status" value="1"/>
</dbReference>
<dbReference type="InterPro" id="IPR003385">
    <property type="entry name" value="Glyco_hydro_77"/>
</dbReference>
<evidence type="ECO:0000313" key="12">
    <source>
        <dbReference type="Proteomes" id="UP000027341"/>
    </source>
</evidence>
<dbReference type="GO" id="GO:0004134">
    <property type="term" value="F:4-alpha-glucanotransferase activity"/>
    <property type="evidence" value="ECO:0007669"/>
    <property type="project" value="UniProtKB-EC"/>
</dbReference>
<sequence>MSAAKRAGVLLHPTSLPHEGSLGRLDKAAWQFLDWMQEAGLSVWQMLPLTQPVQGLSPYQSVSAFAMNPALLPEDWQEQFDATAFDAFLQDPPHWLDDYALFMTLREVFNYEPWSSWPDVYQKRDLLSLANFAQQHQEHITFLKKEQFVLGVIWQKLKADANAKGIMLFGDMPIFVAYDSADVWANPDQFKLDEHLKPTVVAGVPPDYFSETGQHWGNPHYNWEVMLEDDFDWWHKRIAQAISQFDFVRIDHFRGLEACWEIDAKEETAMNGEWRKVPGDKLLSDLHRNFPHMNLVAEDLGVITPEVVALKEAFNLPGMSVLQFGFNGLPDNPHDLKEQVENSIVYTGTHDNDTTLGWWDSLDDETRHWVDLQLADFQFAGDMPWPLIAAAMSSPALTMIAPLQDYLGLATEARMNIPGTCDGNWAWQFEWQEIPNDLSARIKTLIKKYERIA</sequence>
<comment type="similarity">
    <text evidence="2 10">Belongs to the disproportionating enzyme family.</text>
</comment>